<dbReference type="EMBL" id="CP111019">
    <property type="protein sequence ID" value="WAR11812.1"/>
    <property type="molecule type" value="Genomic_DNA"/>
</dbReference>
<dbReference type="Proteomes" id="UP001164746">
    <property type="component" value="Chromosome 8"/>
</dbReference>
<dbReference type="PANTHER" id="PTHR14187:SF5">
    <property type="entry name" value="HEAT SHOCK 70 KDA PROTEIN 12A"/>
    <property type="match status" value="1"/>
</dbReference>
<dbReference type="PANTHER" id="PTHR14187">
    <property type="entry name" value="ALPHA KINASE/ELONGATION FACTOR 2 KINASE"/>
    <property type="match status" value="1"/>
</dbReference>
<evidence type="ECO:0000313" key="1">
    <source>
        <dbReference type="EMBL" id="WAR11812.1"/>
    </source>
</evidence>
<keyword evidence="2" id="KW-1185">Reference proteome</keyword>
<proteinExistence type="predicted"/>
<sequence>MAAFNLRDRQLPRPIRVAMMIAGFETDRIKLALEPEAASIWCQVINTSIKSDLGKTGSQYMVVDLGGKFIGGTADISVHEKNIDGTLKEIHRASGGPWGGTSVDHNFIKWLTKLFGEEAMSRFQNEETADYFDILREFELKKRTITPDTEGLVTFRVSVALKEIHDKVSGMKINDMLAAMKLEDDMSFQRDKLRVSADIVRSWFSESIGQTVQHIINLLKETRMEKLTTVILVGGYDECGLAVLKGAVRFGHLPNLITSRVVKHTYGFQVRTVFEKDVHPLEKMVFADGKEKIENVFRKVVEIDKEILIGKPITAPGRQFLRMVGNSTLNIFISSDRNPALVTDKSCMRLGGLDLGQAKSERAEDNAVIVDFLFGETELEVRVRTKFDGCEKKCVVDCL</sequence>
<name>A0ABY7EP89_MYAAR</name>
<reference evidence="1" key="1">
    <citation type="submission" date="2022-11" db="EMBL/GenBank/DDBJ databases">
        <title>Centuries of genome instability and evolution in soft-shell clam transmissible cancer (bioRxiv).</title>
        <authorList>
            <person name="Hart S.F.M."/>
            <person name="Yonemitsu M.A."/>
            <person name="Giersch R.M."/>
            <person name="Beal B.F."/>
            <person name="Arriagada G."/>
            <person name="Davis B.W."/>
            <person name="Ostrander E.A."/>
            <person name="Goff S.P."/>
            <person name="Metzger M.J."/>
        </authorList>
    </citation>
    <scope>NUCLEOTIDE SEQUENCE</scope>
    <source>
        <strain evidence="1">MELC-2E11</strain>
        <tissue evidence="1">Siphon/mantle</tissue>
    </source>
</reference>
<dbReference type="SUPFAM" id="SSF53067">
    <property type="entry name" value="Actin-like ATPase domain"/>
    <property type="match status" value="1"/>
</dbReference>
<organism evidence="1 2">
    <name type="scientific">Mya arenaria</name>
    <name type="common">Soft-shell clam</name>
    <dbReference type="NCBI Taxonomy" id="6604"/>
    <lineage>
        <taxon>Eukaryota</taxon>
        <taxon>Metazoa</taxon>
        <taxon>Spiralia</taxon>
        <taxon>Lophotrochozoa</taxon>
        <taxon>Mollusca</taxon>
        <taxon>Bivalvia</taxon>
        <taxon>Autobranchia</taxon>
        <taxon>Heteroconchia</taxon>
        <taxon>Euheterodonta</taxon>
        <taxon>Imparidentia</taxon>
        <taxon>Neoheterodontei</taxon>
        <taxon>Myida</taxon>
        <taxon>Myoidea</taxon>
        <taxon>Myidae</taxon>
        <taxon>Mya</taxon>
    </lineage>
</organism>
<evidence type="ECO:0000313" key="2">
    <source>
        <dbReference type="Proteomes" id="UP001164746"/>
    </source>
</evidence>
<protein>
    <submittedName>
        <fullName evidence="1">HS12B-like protein</fullName>
    </submittedName>
</protein>
<gene>
    <name evidence="1" type="ORF">MAR_025992</name>
</gene>
<dbReference type="InterPro" id="IPR043129">
    <property type="entry name" value="ATPase_NBD"/>
</dbReference>
<accession>A0ABY7EP89</accession>